<reference evidence="1" key="1">
    <citation type="submission" date="2021-06" db="EMBL/GenBank/DDBJ databases">
        <authorList>
            <person name="Kallberg Y."/>
            <person name="Tangrot J."/>
            <person name="Rosling A."/>
        </authorList>
    </citation>
    <scope>NUCLEOTIDE SEQUENCE</scope>
    <source>
        <strain evidence="1">AZ414A</strain>
    </source>
</reference>
<evidence type="ECO:0000313" key="2">
    <source>
        <dbReference type="Proteomes" id="UP000789706"/>
    </source>
</evidence>
<evidence type="ECO:0000313" key="1">
    <source>
        <dbReference type="EMBL" id="CAG8580190.1"/>
    </source>
</evidence>
<organism evidence="1 2">
    <name type="scientific">Diversispora eburnea</name>
    <dbReference type="NCBI Taxonomy" id="1213867"/>
    <lineage>
        <taxon>Eukaryota</taxon>
        <taxon>Fungi</taxon>
        <taxon>Fungi incertae sedis</taxon>
        <taxon>Mucoromycota</taxon>
        <taxon>Glomeromycotina</taxon>
        <taxon>Glomeromycetes</taxon>
        <taxon>Diversisporales</taxon>
        <taxon>Diversisporaceae</taxon>
        <taxon>Diversispora</taxon>
    </lineage>
</organism>
<keyword evidence="2" id="KW-1185">Reference proteome</keyword>
<dbReference type="Proteomes" id="UP000789706">
    <property type="component" value="Unassembled WGS sequence"/>
</dbReference>
<dbReference type="OrthoDB" id="2384430at2759"/>
<comment type="caution">
    <text evidence="1">The sequence shown here is derived from an EMBL/GenBank/DDBJ whole genome shotgun (WGS) entry which is preliminary data.</text>
</comment>
<accession>A0A9N9G4R2</accession>
<dbReference type="Gene3D" id="1.25.40.10">
    <property type="entry name" value="Tetratricopeptide repeat domain"/>
    <property type="match status" value="1"/>
</dbReference>
<dbReference type="EMBL" id="CAJVPK010001280">
    <property type="protein sequence ID" value="CAG8580190.1"/>
    <property type="molecule type" value="Genomic_DNA"/>
</dbReference>
<dbReference type="AlphaFoldDB" id="A0A9N9G4R2"/>
<sequence length="64" mass="7364">MLLVNTSLGNAFMKVMEPKKDTVKAIYWLNRAMENGDTDANELLEKFINNLQSIPQKAMKFETK</sequence>
<protein>
    <submittedName>
        <fullName evidence="1">10383_t:CDS:1</fullName>
    </submittedName>
</protein>
<name>A0A9N9G4R2_9GLOM</name>
<gene>
    <name evidence="1" type="ORF">DEBURN_LOCUS8534</name>
</gene>
<proteinExistence type="predicted"/>
<dbReference type="InterPro" id="IPR011990">
    <property type="entry name" value="TPR-like_helical_dom_sf"/>
</dbReference>